<proteinExistence type="predicted"/>
<sequence>MEASMVESVELHKQKAFMARFKAKVDELSAAVDHILNKASVGAVSSLGATTYTDAQQVFDEMPSNKEPTITTVLHFTVSDVLYLVTTELCSSEQKVAIPTKCSTSTLATSAMPLTDLVEAADQVFQEISCMLVDSKAHKLDEMDMKVFYSSEEFITIIPITHIIDGIAGKVQNPTAEMKVCNVFTRRINRQNSIKAGSVSCFPNGPQDCCNPHHDQLPIPFAKFQNPRAKHFPHIPARLHIESAFKNTPTEVSHGTI</sequence>
<accession>Q2R406</accession>
<organism evidence="1">
    <name type="scientific">Oryza sativa subsp. japonica</name>
    <name type="common">Rice</name>
    <dbReference type="NCBI Taxonomy" id="39947"/>
    <lineage>
        <taxon>Eukaryota</taxon>
        <taxon>Viridiplantae</taxon>
        <taxon>Streptophyta</taxon>
        <taxon>Embryophyta</taxon>
        <taxon>Tracheophyta</taxon>
        <taxon>Spermatophyta</taxon>
        <taxon>Magnoliopsida</taxon>
        <taxon>Liliopsida</taxon>
        <taxon>Poales</taxon>
        <taxon>Poaceae</taxon>
        <taxon>BOP clade</taxon>
        <taxon>Oryzoideae</taxon>
        <taxon>Oryzeae</taxon>
        <taxon>Oryzinae</taxon>
        <taxon>Oryza</taxon>
        <taxon>Oryza sativa</taxon>
    </lineage>
</organism>
<reference evidence="1" key="1">
    <citation type="journal article" date="2005" name="BMC Biol.">
        <title>The sequence of rice chromosomes 11 and 12, rich in disease resistance genes and recent gene duplications.</title>
        <authorList>
            <consortium name="The rice chromosomes 11 and 12 sequencing consortia"/>
        </authorList>
    </citation>
    <scope>NUCLEOTIDE SEQUENCE [LARGE SCALE GENOMIC DNA]</scope>
</reference>
<evidence type="ECO:0000313" key="1">
    <source>
        <dbReference type="EMBL" id="ABA93748.1"/>
    </source>
</evidence>
<dbReference type="AlphaFoldDB" id="Q2R406"/>
<gene>
    <name evidence="1" type="ordered locus">LOC_Os11g30130</name>
</gene>
<dbReference type="EMBL" id="DP000010">
    <property type="protein sequence ID" value="ABA93748.1"/>
    <property type="molecule type" value="Genomic_DNA"/>
</dbReference>
<name>Q2R406_ORYSJ</name>
<reference evidence="1" key="3">
    <citation type="submission" date="2006-01" db="EMBL/GenBank/DDBJ databases">
        <authorList>
            <person name="Buell R."/>
        </authorList>
    </citation>
    <scope>NUCLEOTIDE SEQUENCE</scope>
</reference>
<protein>
    <submittedName>
        <fullName evidence="1">Uncharacterized protein</fullName>
    </submittedName>
</protein>
<reference evidence="1" key="2">
    <citation type="submission" date="2005-04" db="EMBL/GenBank/DDBJ databases">
        <authorList>
            <person name="Buell C.R."/>
            <person name="Wing R.A."/>
            <person name="McCombie W.A."/>
            <person name="Ouyang S."/>
        </authorList>
    </citation>
    <scope>NUCLEOTIDE SEQUENCE</scope>
</reference>